<evidence type="ECO:0000256" key="2">
    <source>
        <dbReference type="SAM" id="SignalP"/>
    </source>
</evidence>
<proteinExistence type="predicted"/>
<evidence type="ECO:0000313" key="5">
    <source>
        <dbReference type="EMBL" id="ASU80736.1"/>
    </source>
</evidence>
<evidence type="ECO:0000313" key="7">
    <source>
        <dbReference type="Proteomes" id="UP000029737"/>
    </source>
</evidence>
<dbReference type="InterPro" id="IPR048502">
    <property type="entry name" value="NamZ_N"/>
</dbReference>
<feature type="signal peptide" evidence="2">
    <location>
        <begin position="1"/>
        <end position="27"/>
    </location>
</feature>
<reference evidence="5 8" key="2">
    <citation type="submission" date="2017-08" db="EMBL/GenBank/DDBJ databases">
        <title>The complete genome sequence of moderately halophilic actinomycete Actinopolyspora erythraea YIM 90600, the producer of novel erythromycin, novel actinopolysporins A-C and tubercidin.</title>
        <authorList>
            <person name="Yin M."/>
            <person name="Tang S."/>
        </authorList>
    </citation>
    <scope>NUCLEOTIDE SEQUENCE [LARGE SCALE GENOMIC DNA]</scope>
    <source>
        <strain evidence="5 8">YIM 90600</strain>
    </source>
</reference>
<dbReference type="PIRSF" id="PIRSF016719">
    <property type="entry name" value="UCP016719"/>
    <property type="match status" value="1"/>
</dbReference>
<dbReference type="PANTHER" id="PTHR42915:SF1">
    <property type="entry name" value="PEPTIDOGLYCAN BETA-N-ACETYLMURAMIDASE NAMZ"/>
    <property type="match status" value="1"/>
</dbReference>
<name>A0A099DB56_9ACTN</name>
<dbReference type="Pfam" id="PF20732">
    <property type="entry name" value="NamZ_C"/>
    <property type="match status" value="1"/>
</dbReference>
<dbReference type="OrthoDB" id="9801061at2"/>
<dbReference type="Proteomes" id="UP000029737">
    <property type="component" value="Unassembled WGS sequence"/>
</dbReference>
<dbReference type="Gene3D" id="3.40.50.12170">
    <property type="entry name" value="Uncharacterised protein PF07075, DUF1343"/>
    <property type="match status" value="1"/>
</dbReference>
<protein>
    <submittedName>
        <fullName evidence="5">DUF1343 domain-containing protein</fullName>
    </submittedName>
</protein>
<dbReference type="AlphaFoldDB" id="A0A099DB56"/>
<organism evidence="5 8">
    <name type="scientific">Actinopolyspora erythraea</name>
    <dbReference type="NCBI Taxonomy" id="414996"/>
    <lineage>
        <taxon>Bacteria</taxon>
        <taxon>Bacillati</taxon>
        <taxon>Actinomycetota</taxon>
        <taxon>Actinomycetes</taxon>
        <taxon>Actinopolysporales</taxon>
        <taxon>Actinopolysporaceae</taxon>
        <taxon>Actinopolyspora</taxon>
    </lineage>
</organism>
<dbReference type="InterPro" id="IPR008302">
    <property type="entry name" value="NamZ"/>
</dbReference>
<feature type="domain" description="Peptidoglycan beta-N-acetylmuramidase NamZ N-terminal" evidence="3">
    <location>
        <begin position="63"/>
        <end position="275"/>
    </location>
</feature>
<dbReference type="EMBL" id="CP022752">
    <property type="protein sequence ID" value="ASU80736.1"/>
    <property type="molecule type" value="Genomic_DNA"/>
</dbReference>
<dbReference type="KEGG" id="aey:CDG81_01395"/>
<keyword evidence="2" id="KW-0732">Signal</keyword>
<evidence type="ECO:0000313" key="6">
    <source>
        <dbReference type="EMBL" id="KGI83116.1"/>
    </source>
</evidence>
<dbReference type="GO" id="GO:0033922">
    <property type="term" value="F:peptidoglycan beta-N-acetylmuramidase activity"/>
    <property type="evidence" value="ECO:0007669"/>
    <property type="project" value="InterPro"/>
</dbReference>
<dbReference type="Pfam" id="PF07075">
    <property type="entry name" value="NamZ_N"/>
    <property type="match status" value="1"/>
</dbReference>
<evidence type="ECO:0000313" key="8">
    <source>
        <dbReference type="Proteomes" id="UP000215043"/>
    </source>
</evidence>
<reference evidence="6 7" key="1">
    <citation type="journal article" date="2014" name="PLoS ONE">
        <title>Identification and Characterization of a New Erythromycin Biosynthetic Gene Cluster in Actinopolyspora erythraea YIM90600, a Novel Erythronolide-Producing Halophilic Actinomycete Isolated from Salt Field.</title>
        <authorList>
            <person name="Chen D."/>
            <person name="Feng J."/>
            <person name="Huang L."/>
            <person name="Zhang Q."/>
            <person name="Wu J."/>
            <person name="Zhu X."/>
            <person name="Duan Y."/>
            <person name="Xu Z."/>
        </authorList>
    </citation>
    <scope>NUCLEOTIDE SEQUENCE [LARGE SCALE GENOMIC DNA]</scope>
    <source>
        <strain evidence="6 7">YIM90600</strain>
    </source>
</reference>
<feature type="domain" description="Peptidoglycan beta-N-acetylmuramidase NamZ C-terminal" evidence="4">
    <location>
        <begin position="280"/>
        <end position="430"/>
    </location>
</feature>
<gene>
    <name evidence="5" type="ORF">CDG81_01395</name>
    <name evidence="6" type="ORF">IL38_00280</name>
</gene>
<evidence type="ECO:0000259" key="4">
    <source>
        <dbReference type="Pfam" id="PF20732"/>
    </source>
</evidence>
<keyword evidence="7" id="KW-1185">Reference proteome</keyword>
<feature type="compositionally biased region" description="Basic and acidic residues" evidence="1">
    <location>
        <begin position="30"/>
        <end position="44"/>
    </location>
</feature>
<dbReference type="Proteomes" id="UP000215043">
    <property type="component" value="Chromosome"/>
</dbReference>
<dbReference type="PROSITE" id="PS51318">
    <property type="entry name" value="TAT"/>
    <property type="match status" value="1"/>
</dbReference>
<dbReference type="InterPro" id="IPR048503">
    <property type="entry name" value="NamZ_C"/>
</dbReference>
<dbReference type="Gene3D" id="3.90.1150.140">
    <property type="match status" value="1"/>
</dbReference>
<feature type="region of interest" description="Disordered" evidence="1">
    <location>
        <begin position="24"/>
        <end position="44"/>
    </location>
</feature>
<evidence type="ECO:0000256" key="1">
    <source>
        <dbReference type="SAM" id="MobiDB-lite"/>
    </source>
</evidence>
<accession>A0A099DB56</accession>
<dbReference type="PANTHER" id="PTHR42915">
    <property type="entry name" value="HYPOTHETICAL 460 KDA PROTEIN IN FEUA-SIGW INTERGENIC REGION [PRECURSOR]"/>
    <property type="match status" value="1"/>
</dbReference>
<sequence length="431" mass="46683">MNELDRRRFLFSAAVTAPMLGLTGASAAGTERDSERRGEDHPVRTGADELAAEGWHRLRGVRVGVIANPTSVLTRPAAGLPHVVDDMHAAEGVRVVAVFGPEHGFRGTAQAGGSEGDHTDPRTGIAVYDTYGADVAELAGMLRQASIERLVFDIADVGTRFYTYIWTMYTAMRAAVRAGVPFTVLDRPNPLGGSAAGPVLDPAFASGVGELPIAQQHGMTVGELARMFDGEFLPDQEGERLPGLDVVETSGWSRGHTFDGTGLPWTPPSPNMPTPDTARVYPGTGMFEGTAFSEGRGTTRPFEIVGAPGVDWRWAERLNSVGPAGAYFQETYFVPTFSKHRDTTCGGVRVHRTGTAEFDAISTAVTMLVQAKRLYPDVFGWRPDNWIDKLTGSARLREMVDAGADTAEIVGAWAEELAGFRRRRRPYLLYR</sequence>
<dbReference type="eggNOG" id="COG3876">
    <property type="taxonomic scope" value="Bacteria"/>
</dbReference>
<dbReference type="RefSeq" id="WP_043570950.1">
    <property type="nucleotide sequence ID" value="NZ_CP022752.1"/>
</dbReference>
<dbReference type="EMBL" id="JPMV01000001">
    <property type="protein sequence ID" value="KGI83116.1"/>
    <property type="molecule type" value="Genomic_DNA"/>
</dbReference>
<dbReference type="HOGENOM" id="CLU_033227_1_0_11"/>
<evidence type="ECO:0000259" key="3">
    <source>
        <dbReference type="Pfam" id="PF07075"/>
    </source>
</evidence>
<feature type="chain" id="PRO_5001944554" evidence="2">
    <location>
        <begin position="28"/>
        <end position="431"/>
    </location>
</feature>
<dbReference type="InterPro" id="IPR006311">
    <property type="entry name" value="TAT_signal"/>
</dbReference>